<evidence type="ECO:0000256" key="1">
    <source>
        <dbReference type="SAM" id="MobiDB-lite"/>
    </source>
</evidence>
<accession>A0ABM0J9H3</accession>
<proteinExistence type="predicted"/>
<dbReference type="Pfam" id="PF01454">
    <property type="entry name" value="MAGE"/>
    <property type="match status" value="1"/>
</dbReference>
<feature type="compositionally biased region" description="Basic residues" evidence="1">
    <location>
        <begin position="316"/>
        <end position="328"/>
    </location>
</feature>
<dbReference type="Gene3D" id="1.10.10.1210">
    <property type="entry name" value="MAGE homology domain, winged helix WH2 motif"/>
    <property type="match status" value="1"/>
</dbReference>
<dbReference type="InterPro" id="IPR021072">
    <property type="entry name" value="MAGE_N"/>
</dbReference>
<dbReference type="GeneID" id="101645825"/>
<dbReference type="PANTHER" id="PTHR11736">
    <property type="entry name" value="MELANOMA-ASSOCIATED ANTIGEN MAGE ANTIGEN"/>
    <property type="match status" value="1"/>
</dbReference>
<dbReference type="SMART" id="SM01373">
    <property type="entry name" value="MAGE"/>
    <property type="match status" value="1"/>
</dbReference>
<evidence type="ECO:0000259" key="2">
    <source>
        <dbReference type="PROSITE" id="PS50838"/>
    </source>
</evidence>
<dbReference type="InterPro" id="IPR041899">
    <property type="entry name" value="MAGE_WH2"/>
</dbReference>
<dbReference type="InterPro" id="IPR037445">
    <property type="entry name" value="MAGE"/>
</dbReference>
<dbReference type="PANTHER" id="PTHR11736:SF14">
    <property type="entry name" value="NSE3 HOMOLOG, SMC5-SMC6 COMPLEX COMPONENT"/>
    <property type="match status" value="1"/>
</dbReference>
<dbReference type="Pfam" id="PF12440">
    <property type="entry name" value="MAGE_N"/>
    <property type="match status" value="1"/>
</dbReference>
<keyword evidence="3" id="KW-1185">Reference proteome</keyword>
<sequence length="337" mass="38353">MSQSGESSDYTGDQSLVSFSEQDETPISIVAQEVVISSALVSDLLEEAPAIESSSTPQGSQSIWVSSSASLNRSDESFSNQDEKNPSTLMPMLDANNLPACLDEKMTLLVQFMLTKYQQGEVITKEDILKVVSREYEDHFPELLTMASKRMELVFGIKVREEDPINHCYVLCNNLGLTYNKMLSGEETLPKNGLLIFILGVLFMKGNRAPEKEIWKVLNRMGIYSRKNHIIYGEPRKFITRDLVMETYLEYRRIPNRHPVSYEFLWGPRAHAEINKVKFLEYLARVNDSDTPFYSSQYEAALRDEEEKAKISPRFTPHKAKKPSKGAPRKSSTNSKE</sequence>
<dbReference type="PROSITE" id="PS50838">
    <property type="entry name" value="MAGE"/>
    <property type="match status" value="1"/>
</dbReference>
<dbReference type="RefSeq" id="XP_004717872.1">
    <property type="nucleotide sequence ID" value="XM_004717815.1"/>
</dbReference>
<dbReference type="InterPro" id="IPR041898">
    <property type="entry name" value="MAGE_WH1"/>
</dbReference>
<organism evidence="3 4">
    <name type="scientific">Echinops telfairi</name>
    <name type="common">Lesser hedgehog tenrec</name>
    <dbReference type="NCBI Taxonomy" id="9371"/>
    <lineage>
        <taxon>Eukaryota</taxon>
        <taxon>Metazoa</taxon>
        <taxon>Chordata</taxon>
        <taxon>Craniata</taxon>
        <taxon>Vertebrata</taxon>
        <taxon>Euteleostomi</taxon>
        <taxon>Mammalia</taxon>
        <taxon>Eutheria</taxon>
        <taxon>Afrotheria</taxon>
        <taxon>Tenrecidae</taxon>
        <taxon>Tenrecinae</taxon>
        <taxon>Echinops</taxon>
    </lineage>
</organism>
<feature type="domain" description="MAGE" evidence="2">
    <location>
        <begin position="102"/>
        <end position="301"/>
    </location>
</feature>
<feature type="region of interest" description="Disordered" evidence="1">
    <location>
        <begin position="305"/>
        <end position="337"/>
    </location>
</feature>
<dbReference type="Proteomes" id="UP000694863">
    <property type="component" value="Unplaced"/>
</dbReference>
<name>A0ABM0J9H3_ECHTE</name>
<dbReference type="InterPro" id="IPR002190">
    <property type="entry name" value="MHD_dom"/>
</dbReference>
<gene>
    <name evidence="4" type="primary">LOC101645825</name>
</gene>
<reference evidence="4" key="1">
    <citation type="submission" date="2025-08" db="UniProtKB">
        <authorList>
            <consortium name="RefSeq"/>
        </authorList>
    </citation>
    <scope>IDENTIFICATION</scope>
</reference>
<dbReference type="Gene3D" id="1.10.10.1200">
    <property type="entry name" value="MAGE homology domain, winged helix WH1 motif"/>
    <property type="match status" value="1"/>
</dbReference>
<protein>
    <submittedName>
        <fullName evidence="4">Melanoma-associated antigen B16-like</fullName>
    </submittedName>
</protein>
<evidence type="ECO:0000313" key="3">
    <source>
        <dbReference type="Proteomes" id="UP000694863"/>
    </source>
</evidence>
<evidence type="ECO:0000313" key="4">
    <source>
        <dbReference type="RefSeq" id="XP_004717872.1"/>
    </source>
</evidence>
<dbReference type="SMART" id="SM01392">
    <property type="entry name" value="MAGE_N"/>
    <property type="match status" value="1"/>
</dbReference>